<evidence type="ECO:0000256" key="5">
    <source>
        <dbReference type="PROSITE-ProRule" id="PRU00146"/>
    </source>
</evidence>
<evidence type="ECO:0000313" key="10">
    <source>
        <dbReference type="Proteomes" id="UP001623330"/>
    </source>
</evidence>
<feature type="region of interest" description="Disordered" evidence="6">
    <location>
        <begin position="775"/>
        <end position="796"/>
    </location>
</feature>
<dbReference type="SMART" id="SM00249">
    <property type="entry name" value="PHD"/>
    <property type="match status" value="1"/>
</dbReference>
<dbReference type="PANTHER" id="PTHR46462">
    <property type="entry name" value="UPSET, ISOFORM A"/>
    <property type="match status" value="1"/>
</dbReference>
<keyword evidence="4" id="KW-0156">Chromatin regulator</keyword>
<accession>A0ABR4NM76</accession>
<keyword evidence="3" id="KW-0862">Zinc</keyword>
<feature type="compositionally biased region" description="Polar residues" evidence="6">
    <location>
        <begin position="111"/>
        <end position="131"/>
    </location>
</feature>
<dbReference type="InterPro" id="IPR019787">
    <property type="entry name" value="Znf_PHD-finger"/>
</dbReference>
<dbReference type="Proteomes" id="UP001623330">
    <property type="component" value="Unassembled WGS sequence"/>
</dbReference>
<evidence type="ECO:0000256" key="1">
    <source>
        <dbReference type="ARBA" id="ARBA00022723"/>
    </source>
</evidence>
<keyword evidence="10" id="KW-1185">Reference proteome</keyword>
<dbReference type="Pfam" id="PF20826">
    <property type="entry name" value="PHD_5"/>
    <property type="match status" value="1"/>
</dbReference>
<sequence>MASNNENKSLLDDASTLLMFSKGTGTGTADKLRSKSDPNNSMETSVVKPLAETETQRNKSVGNESTKEKEKKRRELDPLLRSPKNLEAANAAAAALAAAATIPLPLKRTRTNSYDESPKQNQRQNSTSSIIEPTEIPSKKVKTEDVEEAIVEEKEKENITSESDKWPVPDSYIVDIDAGIISCVCDFDDDDGFTIQCDHCNRWQHASCFGITDIDNAPDDFLCDKCHPREIDIEEANIRQRIQRGLITNPEKKRESTKTITKKDTTKRKSTTSEINTDLEAVTTIHGEEIIEDGNSKERKISRTDINDANNSNEAEKGDSVAQFQSNNDIQFKKEFFLTPKEAYKATFVETEDNIYRDKYVKLFIDKHCDDDWVIQNNKKTLKTIPIEVKSYSESSYARTFPAYTKLGVFVKQSCNKDDLIQEFNGEVDFLKNYLEDPKNHYRIWGTAKNRVIFHPHWPIYIDSRLTGNLTRYIRRGCKPNVELVTVCSYNGSEKEIKFVLKAIKEIKEGEELLIEWRWDLRHPINNLINKTTTLDSMNDTDKYSIIHSIETILNNSDCGCGSSSRECYLMKVKRYSQNLYKSVKSKIKTNNRYKLNEILNQYQGKKRRQMPISTRLIDDIQQKQHNAPLLIRTFHQQKKLQQMLKTNSTNKIPINNEKAALIQKSIATINASINTVVALKPYKYNVLNGQIGVASKVGSPLIHSHKASDFEKSPEKGDAIVVITNLNDYDESNVQDVTSLPIPFQLPIINKPEQDTEIKTTLVTASSLANDRKYDTNVSENTGSESVYDPGSVDTPSDLGLANDALAAGNAKKKLSFADYRKKLQK</sequence>
<evidence type="ECO:0000259" key="8">
    <source>
        <dbReference type="PROSITE" id="PS50280"/>
    </source>
</evidence>
<dbReference type="PROSITE" id="PS50016">
    <property type="entry name" value="ZF_PHD_2"/>
    <property type="match status" value="1"/>
</dbReference>
<dbReference type="InterPro" id="IPR019786">
    <property type="entry name" value="Zinc_finger_PHD-type_CS"/>
</dbReference>
<feature type="region of interest" description="Disordered" evidence="6">
    <location>
        <begin position="109"/>
        <end position="144"/>
    </location>
</feature>
<keyword evidence="2 5" id="KW-0863">Zinc-finger</keyword>
<feature type="region of interest" description="Disordered" evidence="6">
    <location>
        <begin position="251"/>
        <end position="273"/>
    </location>
</feature>
<dbReference type="InterPro" id="IPR001214">
    <property type="entry name" value="SET_dom"/>
</dbReference>
<feature type="region of interest" description="Disordered" evidence="6">
    <location>
        <begin position="293"/>
        <end position="319"/>
    </location>
</feature>
<dbReference type="InterPro" id="IPR046341">
    <property type="entry name" value="SET_dom_sf"/>
</dbReference>
<dbReference type="PROSITE" id="PS01359">
    <property type="entry name" value="ZF_PHD_1"/>
    <property type="match status" value="1"/>
</dbReference>
<dbReference type="PROSITE" id="PS50280">
    <property type="entry name" value="SET"/>
    <property type="match status" value="1"/>
</dbReference>
<evidence type="ECO:0000256" key="6">
    <source>
        <dbReference type="SAM" id="MobiDB-lite"/>
    </source>
</evidence>
<dbReference type="Gene3D" id="2.170.270.10">
    <property type="entry name" value="SET domain"/>
    <property type="match status" value="1"/>
</dbReference>
<feature type="compositionally biased region" description="Basic and acidic residues" evidence="6">
    <location>
        <begin position="293"/>
        <end position="306"/>
    </location>
</feature>
<dbReference type="InterPro" id="IPR011011">
    <property type="entry name" value="Znf_FYVE_PHD"/>
</dbReference>
<dbReference type="SMART" id="SM00317">
    <property type="entry name" value="SET"/>
    <property type="match status" value="1"/>
</dbReference>
<feature type="domain" description="SET" evidence="8">
    <location>
        <begin position="385"/>
        <end position="518"/>
    </location>
</feature>
<feature type="compositionally biased region" description="Basic and acidic residues" evidence="6">
    <location>
        <begin position="65"/>
        <end position="78"/>
    </location>
</feature>
<gene>
    <name evidence="9" type="ORF">RNJ44_01984</name>
</gene>
<evidence type="ECO:0000256" key="2">
    <source>
        <dbReference type="ARBA" id="ARBA00022771"/>
    </source>
</evidence>
<evidence type="ECO:0000256" key="3">
    <source>
        <dbReference type="ARBA" id="ARBA00022833"/>
    </source>
</evidence>
<dbReference type="Gene3D" id="3.30.40.10">
    <property type="entry name" value="Zinc/RING finger domain, C3HC4 (zinc finger)"/>
    <property type="match status" value="1"/>
</dbReference>
<feature type="domain" description="PHD-type" evidence="7">
    <location>
        <begin position="180"/>
        <end position="229"/>
    </location>
</feature>
<dbReference type="Pfam" id="PF00856">
    <property type="entry name" value="SET"/>
    <property type="match status" value="1"/>
</dbReference>
<proteinExistence type="predicted"/>
<dbReference type="SUPFAM" id="SSF82199">
    <property type="entry name" value="SET domain"/>
    <property type="match status" value="1"/>
</dbReference>
<dbReference type="SUPFAM" id="SSF57903">
    <property type="entry name" value="FYVE/PHD zinc finger"/>
    <property type="match status" value="1"/>
</dbReference>
<dbReference type="EMBL" id="JBEVYD010000012">
    <property type="protein sequence ID" value="KAL3228897.1"/>
    <property type="molecule type" value="Genomic_DNA"/>
</dbReference>
<evidence type="ECO:0000256" key="4">
    <source>
        <dbReference type="ARBA" id="ARBA00022853"/>
    </source>
</evidence>
<dbReference type="InterPro" id="IPR001965">
    <property type="entry name" value="Znf_PHD"/>
</dbReference>
<keyword evidence="1" id="KW-0479">Metal-binding</keyword>
<dbReference type="PANTHER" id="PTHR46462:SF3">
    <property type="entry name" value="UPSET, ISOFORM A"/>
    <property type="match status" value="1"/>
</dbReference>
<name>A0ABR4NM76_9SACH</name>
<comment type="caution">
    <text evidence="9">The sequence shown here is derived from an EMBL/GenBank/DDBJ whole genome shotgun (WGS) entry which is preliminary data.</text>
</comment>
<feature type="region of interest" description="Disordered" evidence="6">
    <location>
        <begin position="20"/>
        <end position="82"/>
    </location>
</feature>
<reference evidence="9 10" key="1">
    <citation type="submission" date="2024-05" db="EMBL/GenBank/DDBJ databases">
        <title>Long read based assembly of the Candida bracarensis genome reveals expanded adhesin content.</title>
        <authorList>
            <person name="Marcet-Houben M."/>
            <person name="Ksiezopolska E."/>
            <person name="Gabaldon T."/>
        </authorList>
    </citation>
    <scope>NUCLEOTIDE SEQUENCE [LARGE SCALE GENOMIC DNA]</scope>
    <source>
        <strain evidence="9 10">CBM6</strain>
    </source>
</reference>
<dbReference type="InterPro" id="IPR013083">
    <property type="entry name" value="Znf_RING/FYVE/PHD"/>
</dbReference>
<dbReference type="CDD" id="cd15550">
    <property type="entry name" value="PHD_MLL5"/>
    <property type="match status" value="1"/>
</dbReference>
<organism evidence="9 10">
    <name type="scientific">Nakaseomyces bracarensis</name>
    <dbReference type="NCBI Taxonomy" id="273131"/>
    <lineage>
        <taxon>Eukaryota</taxon>
        <taxon>Fungi</taxon>
        <taxon>Dikarya</taxon>
        <taxon>Ascomycota</taxon>
        <taxon>Saccharomycotina</taxon>
        <taxon>Saccharomycetes</taxon>
        <taxon>Saccharomycetales</taxon>
        <taxon>Saccharomycetaceae</taxon>
        <taxon>Nakaseomyces</taxon>
    </lineage>
</organism>
<evidence type="ECO:0000259" key="7">
    <source>
        <dbReference type="PROSITE" id="PS50016"/>
    </source>
</evidence>
<feature type="compositionally biased region" description="Polar residues" evidence="6">
    <location>
        <begin position="777"/>
        <end position="786"/>
    </location>
</feature>
<protein>
    <submittedName>
        <fullName evidence="9">SET domain-containing protein 3</fullName>
    </submittedName>
</protein>
<evidence type="ECO:0000313" key="9">
    <source>
        <dbReference type="EMBL" id="KAL3228897.1"/>
    </source>
</evidence>
<feature type="compositionally biased region" description="Basic and acidic residues" evidence="6">
    <location>
        <begin position="251"/>
        <end position="264"/>
    </location>
</feature>